<dbReference type="InterPro" id="IPR013264">
    <property type="entry name" value="DNAG_N"/>
</dbReference>
<dbReference type="GO" id="GO:0006269">
    <property type="term" value="P:DNA replication, synthesis of primer"/>
    <property type="evidence" value="ECO:0007669"/>
    <property type="project" value="UniProtKB-UniRule"/>
</dbReference>
<comment type="subunit">
    <text evidence="12">Monomer. Interacts with DnaB.</text>
</comment>
<dbReference type="InterPro" id="IPR037068">
    <property type="entry name" value="DNA_primase_core_N_sf"/>
</dbReference>
<comment type="similarity">
    <text evidence="12 13">Belongs to the DnaG primase family.</text>
</comment>
<keyword evidence="9" id="KW-0460">Magnesium</keyword>
<dbReference type="PANTHER" id="PTHR30313">
    <property type="entry name" value="DNA PRIMASE"/>
    <property type="match status" value="1"/>
</dbReference>
<evidence type="ECO:0000313" key="17">
    <source>
        <dbReference type="EMBL" id="EUJ29950.1"/>
    </source>
</evidence>
<keyword evidence="4 12" id="KW-0548">Nucleotidyltransferase</keyword>
<dbReference type="SUPFAM" id="SSF56731">
    <property type="entry name" value="DNA primase core"/>
    <property type="match status" value="1"/>
</dbReference>
<dbReference type="SUPFAM" id="SSF48024">
    <property type="entry name" value="N-terminal domain of DnaB helicase"/>
    <property type="match status" value="1"/>
</dbReference>
<dbReference type="GO" id="GO:0003677">
    <property type="term" value="F:DNA binding"/>
    <property type="evidence" value="ECO:0007669"/>
    <property type="project" value="UniProtKB-KW"/>
</dbReference>
<dbReference type="InterPro" id="IPR016136">
    <property type="entry name" value="DNA_helicase_N/primase_C"/>
</dbReference>
<comment type="domain">
    <text evidence="12">Contains an N-terminal zinc-binding domain, a central core domain that contains the primase activity, and a C-terminal DnaB-binding domain.</text>
</comment>
<dbReference type="AlphaFoldDB" id="A0A829R8U7"/>
<feature type="coiled-coil region" evidence="15">
    <location>
        <begin position="566"/>
        <end position="593"/>
    </location>
</feature>
<reference evidence="17 18" key="1">
    <citation type="submission" date="2012-12" db="EMBL/GenBank/DDBJ databases">
        <title>Novel taxa of Listeriaceae from agricultural environments in the United States.</title>
        <authorList>
            <person name="den Bakker H.C."/>
            <person name="Allred A."/>
            <person name="Warchocki S."/>
            <person name="Wright E.M."/>
            <person name="Burrell A."/>
            <person name="Nightingale K.K."/>
            <person name="Kephart D."/>
            <person name="Wiedmann M."/>
        </authorList>
    </citation>
    <scope>NUCLEOTIDE SEQUENCE [LARGE SCALE GENOMIC DNA]</scope>
    <source>
        <strain evidence="17 18">FSL F6-1183</strain>
    </source>
</reference>
<dbReference type="PROSITE" id="PS50880">
    <property type="entry name" value="TOPRIM"/>
    <property type="match status" value="1"/>
</dbReference>
<feature type="zinc finger region" description="CHC2-type" evidence="12 14">
    <location>
        <begin position="40"/>
        <end position="64"/>
    </location>
</feature>
<dbReference type="Gene3D" id="3.40.1360.10">
    <property type="match status" value="1"/>
</dbReference>
<comment type="catalytic activity">
    <reaction evidence="12">
        <text>ssDNA + n NTP = ssDNA/pppN(pN)n-1 hybrid + (n-1) diphosphate.</text>
        <dbReference type="EC" id="2.7.7.101"/>
    </reaction>
</comment>
<evidence type="ECO:0000256" key="12">
    <source>
        <dbReference type="HAMAP-Rule" id="MF_00974"/>
    </source>
</evidence>
<dbReference type="PIRSF" id="PIRSF002811">
    <property type="entry name" value="DnaG"/>
    <property type="match status" value="1"/>
</dbReference>
<keyword evidence="6 12" id="KW-0479">Metal-binding</keyword>
<dbReference type="FunFam" id="3.90.980.10:FF:000001">
    <property type="entry name" value="DNA primase"/>
    <property type="match status" value="1"/>
</dbReference>
<dbReference type="SUPFAM" id="SSF57783">
    <property type="entry name" value="Zinc beta-ribbon"/>
    <property type="match status" value="1"/>
</dbReference>
<keyword evidence="7 12" id="KW-0863">Zinc-finger</keyword>
<keyword evidence="3 12" id="KW-0808">Transferase</keyword>
<dbReference type="FunFam" id="3.90.580.10:FF:000001">
    <property type="entry name" value="DNA primase"/>
    <property type="match status" value="1"/>
</dbReference>
<dbReference type="CDD" id="cd03364">
    <property type="entry name" value="TOPRIM_DnaG_primases"/>
    <property type="match status" value="1"/>
</dbReference>
<dbReference type="NCBIfam" id="TIGR01391">
    <property type="entry name" value="dnaG"/>
    <property type="match status" value="1"/>
</dbReference>
<dbReference type="InterPro" id="IPR036977">
    <property type="entry name" value="DNA_primase_Znf_CHC2"/>
</dbReference>
<sequence length="615" mass="70319">MARRIPEEVIDRVRSEADIVDIISNYVQLKKAGRNYSGLCPFHGEKTPSFSVSPEKQIFHCFGCGKGGNVFSFLMEHDGLSFVEAVKKTAELSHVDVGIEWDDEPAEQKTEQSNDQFKMIDMHQLSAKFYHYILLETEEGSEALSYLKERGLSEQSIISFQIGFAPNHSSTITSFLAKRGMNLDLAEIAGLLVRRENGDLVDRFRNRIMFPIKNDRDQAIGFSGRLFNQDNGPKYLNTPETPIFNKRNVLYHLSDARQEIRRRKEIVLLEGFMDVIAASSAGVGNGVATMGTSLTTEHIGLIRKITNQIVICYDGDSAGIEATQKAGRMLEADPHFGLAVLQLPQGKDPDEFIQTYGPEKFEDIYAHNRSSWTAFLLSYLKRGKNLSNPQEQANYLEEAIMEIAKIDQAIEREIYLKQLATEFDLSLETLRQQLADSLRRKPVANQHADMPYSEPIIFEEPKRNKGALVISEEQLLKAMLDSRENFMQIRQLMEGTDFYHDDYQAIYTYLIGFYAEGNTPDTNRFMDYLPEQEQAFKNLVATIEMLEAPEEQTTAAFRDYIASIKKHVWTKKRSELQKKMQRLESENDAKALIETLQEINRIDKLLTARQFDETF</sequence>
<evidence type="ECO:0000256" key="13">
    <source>
        <dbReference type="PIRNR" id="PIRNR002811"/>
    </source>
</evidence>
<dbReference type="Gene3D" id="1.10.860.10">
    <property type="entry name" value="DNAb Helicase, Chain A"/>
    <property type="match status" value="1"/>
</dbReference>
<evidence type="ECO:0000256" key="10">
    <source>
        <dbReference type="ARBA" id="ARBA00023125"/>
    </source>
</evidence>
<keyword evidence="1 12" id="KW-0240">DNA-directed RNA polymerase</keyword>
<keyword evidence="8 12" id="KW-0862">Zinc</keyword>
<evidence type="ECO:0000256" key="2">
    <source>
        <dbReference type="ARBA" id="ARBA00022515"/>
    </source>
</evidence>
<dbReference type="InterPro" id="IPR006171">
    <property type="entry name" value="TOPRIM_dom"/>
</dbReference>
<evidence type="ECO:0000256" key="4">
    <source>
        <dbReference type="ARBA" id="ARBA00022695"/>
    </source>
</evidence>
<keyword evidence="15" id="KW-0175">Coiled coil</keyword>
<dbReference type="EMBL" id="AODG01000004">
    <property type="protein sequence ID" value="EUJ29950.1"/>
    <property type="molecule type" value="Genomic_DNA"/>
</dbReference>
<evidence type="ECO:0000256" key="8">
    <source>
        <dbReference type="ARBA" id="ARBA00022833"/>
    </source>
</evidence>
<dbReference type="Proteomes" id="UP000019251">
    <property type="component" value="Unassembled WGS sequence"/>
</dbReference>
<comment type="cofactor">
    <cofactor evidence="12 13 14">
        <name>Zn(2+)</name>
        <dbReference type="ChEBI" id="CHEBI:29105"/>
    </cofactor>
    <text evidence="12 13 14">Binds 1 zinc ion per monomer.</text>
</comment>
<evidence type="ECO:0000256" key="11">
    <source>
        <dbReference type="ARBA" id="ARBA00023163"/>
    </source>
</evidence>
<dbReference type="HAMAP" id="MF_00974">
    <property type="entry name" value="DNA_primase_DnaG"/>
    <property type="match status" value="1"/>
</dbReference>
<evidence type="ECO:0000256" key="3">
    <source>
        <dbReference type="ARBA" id="ARBA00022679"/>
    </source>
</evidence>
<dbReference type="InterPro" id="IPR036185">
    <property type="entry name" value="DNA_heli_DnaB-like_N_sf"/>
</dbReference>
<dbReference type="Gene3D" id="3.90.580.10">
    <property type="entry name" value="Zinc finger, CHC2-type domain"/>
    <property type="match status" value="1"/>
</dbReference>
<gene>
    <name evidence="12" type="primary">dnaG</name>
    <name evidence="17" type="ORF">LMUR_02577</name>
</gene>
<protein>
    <recommendedName>
        <fullName evidence="12 13">DNA primase</fullName>
        <ecNumber evidence="12">2.7.7.101</ecNumber>
    </recommendedName>
</protein>
<dbReference type="Pfam" id="PF10410">
    <property type="entry name" value="DnaB_bind"/>
    <property type="match status" value="1"/>
</dbReference>
<dbReference type="Pfam" id="PF13155">
    <property type="entry name" value="Toprim_2"/>
    <property type="match status" value="1"/>
</dbReference>
<dbReference type="GO" id="GO:0005524">
    <property type="term" value="F:ATP binding"/>
    <property type="evidence" value="ECO:0007669"/>
    <property type="project" value="InterPro"/>
</dbReference>
<evidence type="ECO:0000313" key="18">
    <source>
        <dbReference type="Proteomes" id="UP000019251"/>
    </source>
</evidence>
<dbReference type="RefSeq" id="WP_036104067.1">
    <property type="nucleotide sequence ID" value="NZ_AODG01000004.1"/>
</dbReference>
<dbReference type="GO" id="GO:0003899">
    <property type="term" value="F:DNA-directed RNA polymerase activity"/>
    <property type="evidence" value="ECO:0007669"/>
    <property type="project" value="UniProtKB-UniRule"/>
</dbReference>
<dbReference type="InterPro" id="IPR007693">
    <property type="entry name" value="DNA_helicase_DnaB-like_N"/>
</dbReference>
<dbReference type="Gene3D" id="3.90.980.10">
    <property type="entry name" value="DNA primase, catalytic core, N-terminal domain"/>
    <property type="match status" value="1"/>
</dbReference>
<evidence type="ECO:0000256" key="15">
    <source>
        <dbReference type="SAM" id="Coils"/>
    </source>
</evidence>
<dbReference type="InterPro" id="IPR006295">
    <property type="entry name" value="DNA_primase_DnaG"/>
</dbReference>
<dbReference type="GO" id="GO:0003678">
    <property type="term" value="F:DNA helicase activity"/>
    <property type="evidence" value="ECO:0007669"/>
    <property type="project" value="InterPro"/>
</dbReference>
<evidence type="ECO:0000256" key="6">
    <source>
        <dbReference type="ARBA" id="ARBA00022723"/>
    </source>
</evidence>
<keyword evidence="5 12" id="KW-0235">DNA replication</keyword>
<proteinExistence type="inferred from homology"/>
<dbReference type="GO" id="GO:0008270">
    <property type="term" value="F:zinc ion binding"/>
    <property type="evidence" value="ECO:0007669"/>
    <property type="project" value="UniProtKB-UniRule"/>
</dbReference>
<dbReference type="SMART" id="SM00493">
    <property type="entry name" value="TOPRIM"/>
    <property type="match status" value="1"/>
</dbReference>
<dbReference type="InterPro" id="IPR002694">
    <property type="entry name" value="Znf_CHC2"/>
</dbReference>
<dbReference type="EC" id="2.7.7.101" evidence="12"/>
<evidence type="ECO:0000256" key="9">
    <source>
        <dbReference type="ARBA" id="ARBA00022842"/>
    </source>
</evidence>
<evidence type="ECO:0000256" key="1">
    <source>
        <dbReference type="ARBA" id="ARBA00022478"/>
    </source>
</evidence>
<dbReference type="Pfam" id="PF00772">
    <property type="entry name" value="DnaB"/>
    <property type="match status" value="1"/>
</dbReference>
<dbReference type="GO" id="GO:1990077">
    <property type="term" value="C:primosome complex"/>
    <property type="evidence" value="ECO:0007669"/>
    <property type="project" value="UniProtKB-KW"/>
</dbReference>
<dbReference type="GO" id="GO:0000428">
    <property type="term" value="C:DNA-directed RNA polymerase complex"/>
    <property type="evidence" value="ECO:0007669"/>
    <property type="project" value="UniProtKB-KW"/>
</dbReference>
<organism evidence="17 18">
    <name type="scientific">Listeria grayi FSL F6-1183</name>
    <dbReference type="NCBI Taxonomy" id="1265827"/>
    <lineage>
        <taxon>Bacteria</taxon>
        <taxon>Bacillati</taxon>
        <taxon>Bacillota</taxon>
        <taxon>Bacilli</taxon>
        <taxon>Bacillales</taxon>
        <taxon>Listeriaceae</taxon>
        <taxon>Listeria</taxon>
    </lineage>
</organism>
<accession>A0A829R8U7</accession>
<dbReference type="GO" id="GO:0005737">
    <property type="term" value="C:cytoplasm"/>
    <property type="evidence" value="ECO:0007669"/>
    <property type="project" value="TreeGrafter"/>
</dbReference>
<comment type="caution">
    <text evidence="17">The sequence shown here is derived from an EMBL/GenBank/DDBJ whole genome shotgun (WGS) entry which is preliminary data.</text>
</comment>
<dbReference type="Pfam" id="PF08275">
    <property type="entry name" value="DNAG_N"/>
    <property type="match status" value="1"/>
</dbReference>
<keyword evidence="11 12" id="KW-0804">Transcription</keyword>
<evidence type="ECO:0000256" key="5">
    <source>
        <dbReference type="ARBA" id="ARBA00022705"/>
    </source>
</evidence>
<dbReference type="SMART" id="SM00400">
    <property type="entry name" value="ZnF_CHCC"/>
    <property type="match status" value="1"/>
</dbReference>
<evidence type="ECO:0000256" key="7">
    <source>
        <dbReference type="ARBA" id="ARBA00022771"/>
    </source>
</evidence>
<feature type="domain" description="Toprim" evidence="16">
    <location>
        <begin position="264"/>
        <end position="348"/>
    </location>
</feature>
<evidence type="ECO:0000259" key="16">
    <source>
        <dbReference type="PROSITE" id="PS50880"/>
    </source>
</evidence>
<dbReference type="PANTHER" id="PTHR30313:SF2">
    <property type="entry name" value="DNA PRIMASE"/>
    <property type="match status" value="1"/>
</dbReference>
<dbReference type="InterPro" id="IPR019475">
    <property type="entry name" value="DNA_primase_DnaB-bd"/>
</dbReference>
<dbReference type="InterPro" id="IPR050219">
    <property type="entry name" value="DnaG_primase"/>
</dbReference>
<evidence type="ECO:0000256" key="14">
    <source>
        <dbReference type="PIRSR" id="PIRSR002811-1"/>
    </source>
</evidence>
<dbReference type="Pfam" id="PF01807">
    <property type="entry name" value="Zn_ribbon_DnaG"/>
    <property type="match status" value="1"/>
</dbReference>
<keyword evidence="2 12" id="KW-0639">Primosome</keyword>
<comment type="function">
    <text evidence="12 13">RNA polymerase that catalyzes the synthesis of short RNA molecules used as primers for DNA polymerase during DNA replication.</text>
</comment>
<dbReference type="InterPro" id="IPR034151">
    <property type="entry name" value="TOPRIM_DnaG_bac"/>
</dbReference>
<name>A0A829R8U7_LISGR</name>
<dbReference type="InterPro" id="IPR030846">
    <property type="entry name" value="DnaG_bac"/>
</dbReference>
<keyword evidence="10 12" id="KW-0238">DNA-binding</keyword>